<evidence type="ECO:0000313" key="7">
    <source>
        <dbReference type="EMBL" id="KMS52492.1"/>
    </source>
</evidence>
<keyword evidence="8" id="KW-1185">Reference proteome</keyword>
<dbReference type="InterPro" id="IPR013766">
    <property type="entry name" value="Thioredoxin_domain"/>
</dbReference>
<dbReference type="PANTHER" id="PTHR42852:SF6">
    <property type="entry name" value="THIOL:DISULFIDE INTERCHANGE PROTEIN DSBE"/>
    <property type="match status" value="1"/>
</dbReference>
<dbReference type="InterPro" id="IPR001640">
    <property type="entry name" value="Lgt"/>
</dbReference>
<evidence type="ECO:0000256" key="1">
    <source>
        <dbReference type="ARBA" id="ARBA00004196"/>
    </source>
</evidence>
<reference evidence="7 8" key="1">
    <citation type="journal article" date="2015" name="G3 (Bethesda)">
        <title>Insights into Ongoing Evolution of the Hexachlorocyclohexane Catabolic Pathway from Comparative Genomics of Ten Sphingomonadaceae Strains.</title>
        <authorList>
            <person name="Pearce S.L."/>
            <person name="Oakeshott J.G."/>
            <person name="Pandey G."/>
        </authorList>
    </citation>
    <scope>NUCLEOTIDE SEQUENCE [LARGE SCALE GENOMIC DNA]</scope>
    <source>
        <strain evidence="7 8">LL01</strain>
    </source>
</reference>
<dbReference type="PATRIC" id="fig|1420583.3.peg.4173"/>
<organism evidence="7 8">
    <name type="scientific">Sphingobium cupriresistens LL01</name>
    <dbReference type="NCBI Taxonomy" id="1420583"/>
    <lineage>
        <taxon>Bacteria</taxon>
        <taxon>Pseudomonadati</taxon>
        <taxon>Pseudomonadota</taxon>
        <taxon>Alphaproteobacteria</taxon>
        <taxon>Sphingomonadales</taxon>
        <taxon>Sphingomonadaceae</taxon>
        <taxon>Sphingobium</taxon>
    </lineage>
</organism>
<evidence type="ECO:0000256" key="4">
    <source>
        <dbReference type="ARBA" id="ARBA00023284"/>
    </source>
</evidence>
<feature type="transmembrane region" description="Helical" evidence="5">
    <location>
        <begin position="105"/>
        <end position="127"/>
    </location>
</feature>
<dbReference type="SUPFAM" id="SSF52833">
    <property type="entry name" value="Thioredoxin-like"/>
    <property type="match status" value="1"/>
</dbReference>
<dbReference type="GO" id="GO:0042158">
    <property type="term" value="P:lipoprotein biosynthetic process"/>
    <property type="evidence" value="ECO:0007669"/>
    <property type="project" value="InterPro"/>
</dbReference>
<dbReference type="GO" id="GO:0030313">
    <property type="term" value="C:cell envelope"/>
    <property type="evidence" value="ECO:0007669"/>
    <property type="project" value="UniProtKB-SubCell"/>
</dbReference>
<evidence type="ECO:0000259" key="6">
    <source>
        <dbReference type="PROSITE" id="PS51352"/>
    </source>
</evidence>
<dbReference type="InterPro" id="IPR050553">
    <property type="entry name" value="Thioredoxin_ResA/DsbE_sf"/>
</dbReference>
<keyword evidence="5" id="KW-0472">Membrane</keyword>
<name>A0A0J7XLD2_9SPHN</name>
<evidence type="ECO:0000313" key="8">
    <source>
        <dbReference type="Proteomes" id="UP000052232"/>
    </source>
</evidence>
<dbReference type="Pfam" id="PF08534">
    <property type="entry name" value="Redoxin"/>
    <property type="match status" value="1"/>
</dbReference>
<protein>
    <submittedName>
        <fullName evidence="7">Peroxiredoxin</fullName>
    </submittedName>
</protein>
<dbReference type="Proteomes" id="UP000052232">
    <property type="component" value="Unassembled WGS sequence"/>
</dbReference>
<dbReference type="CDD" id="cd02966">
    <property type="entry name" value="TlpA_like_family"/>
    <property type="match status" value="1"/>
</dbReference>
<dbReference type="InterPro" id="IPR013740">
    <property type="entry name" value="Redoxin"/>
</dbReference>
<comment type="subcellular location">
    <subcellularLocation>
        <location evidence="1">Cell envelope</location>
    </subcellularLocation>
</comment>
<evidence type="ECO:0000256" key="2">
    <source>
        <dbReference type="ARBA" id="ARBA00022748"/>
    </source>
</evidence>
<dbReference type="GO" id="GO:0015036">
    <property type="term" value="F:disulfide oxidoreductase activity"/>
    <property type="evidence" value="ECO:0007669"/>
    <property type="project" value="UniProtKB-ARBA"/>
</dbReference>
<feature type="domain" description="Thioredoxin" evidence="6">
    <location>
        <begin position="129"/>
        <end position="267"/>
    </location>
</feature>
<keyword evidence="5" id="KW-1133">Transmembrane helix</keyword>
<dbReference type="PANTHER" id="PTHR42852">
    <property type="entry name" value="THIOL:DISULFIDE INTERCHANGE PROTEIN DSBE"/>
    <property type="match status" value="1"/>
</dbReference>
<sequence>MGSAIAIGPLMLAVDRGLAVLCVAVFLGLTALAGRFHFPRVSAVATSATVVGLVTARIGYVATHWASYADAPLSILAVWQGGFSAITGLAGAAATLVIRLGRTRALAIGWAALTVAGGLWFALQALIPPVTYGPFPYHLALTTTSGAPLPLDRFRGRPFVVNLWATWCGPCRRELPMLDTAASRNGKVPILLADQGEASATVTGFLTREGIGASNVALDRERRLSLALEVAGYPATAFVAADGTIVQLQLGELSRAALADGIDMARKHR</sequence>
<dbReference type="InterPro" id="IPR036249">
    <property type="entry name" value="Thioredoxin-like_sf"/>
</dbReference>
<dbReference type="GO" id="GO:0005886">
    <property type="term" value="C:plasma membrane"/>
    <property type="evidence" value="ECO:0007669"/>
    <property type="project" value="InterPro"/>
</dbReference>
<dbReference type="AlphaFoldDB" id="A0A0J7XLD2"/>
<dbReference type="InterPro" id="IPR017937">
    <property type="entry name" value="Thioredoxin_CS"/>
</dbReference>
<dbReference type="STRING" id="1420583.V473_21795"/>
<feature type="transmembrane region" description="Helical" evidence="5">
    <location>
        <begin position="74"/>
        <end position="98"/>
    </location>
</feature>
<keyword evidence="2" id="KW-0201">Cytochrome c-type biogenesis</keyword>
<evidence type="ECO:0000256" key="5">
    <source>
        <dbReference type="SAM" id="Phobius"/>
    </source>
</evidence>
<dbReference type="GO" id="GO:0017004">
    <property type="term" value="P:cytochrome complex assembly"/>
    <property type="evidence" value="ECO:0007669"/>
    <property type="project" value="UniProtKB-KW"/>
</dbReference>
<dbReference type="Pfam" id="PF01790">
    <property type="entry name" value="LGT"/>
    <property type="match status" value="1"/>
</dbReference>
<dbReference type="EMBL" id="JACT01000006">
    <property type="protein sequence ID" value="KMS52492.1"/>
    <property type="molecule type" value="Genomic_DNA"/>
</dbReference>
<dbReference type="RefSeq" id="WP_066609054.1">
    <property type="nucleotide sequence ID" value="NZ_KQ130437.1"/>
</dbReference>
<dbReference type="PROSITE" id="PS00194">
    <property type="entry name" value="THIOREDOXIN_1"/>
    <property type="match status" value="1"/>
</dbReference>
<dbReference type="PROSITE" id="PS51352">
    <property type="entry name" value="THIOREDOXIN_2"/>
    <property type="match status" value="1"/>
</dbReference>
<dbReference type="GO" id="GO:0008961">
    <property type="term" value="F:phosphatidylglycerol-prolipoprotein diacylglyceryl transferase activity"/>
    <property type="evidence" value="ECO:0007669"/>
    <property type="project" value="InterPro"/>
</dbReference>
<accession>A0A0J7XLD2</accession>
<keyword evidence="4" id="KW-0676">Redox-active center</keyword>
<dbReference type="Gene3D" id="3.40.30.10">
    <property type="entry name" value="Glutaredoxin"/>
    <property type="match status" value="1"/>
</dbReference>
<feature type="transmembrane region" description="Helical" evidence="5">
    <location>
        <begin position="41"/>
        <end position="62"/>
    </location>
</feature>
<evidence type="ECO:0000256" key="3">
    <source>
        <dbReference type="ARBA" id="ARBA00023157"/>
    </source>
</evidence>
<keyword evidence="3" id="KW-1015">Disulfide bond</keyword>
<feature type="transmembrane region" description="Helical" evidence="5">
    <location>
        <begin position="6"/>
        <end position="29"/>
    </location>
</feature>
<keyword evidence="5" id="KW-0812">Transmembrane</keyword>
<proteinExistence type="predicted"/>
<gene>
    <name evidence="7" type="ORF">V473_21795</name>
</gene>
<comment type="caution">
    <text evidence="7">The sequence shown here is derived from an EMBL/GenBank/DDBJ whole genome shotgun (WGS) entry which is preliminary data.</text>
</comment>